<sequence length="762" mass="81960">MIRNTKTPRRALLATSLLASGLAIAGAAHAQTTAAPSGPETVTEIIVTANRRSESVQAIGQSVSALTAESLERAAATSFFDFATAIPNLSFGAAAEGTTNSRSIAIRGIADRNTTGFYIDETPLPDSLDPKIIDVARIEVLRGPQGTLYGARSMGGTVRLITEQPKLDDPSGRLHVSLSNVRSAAHGNFMVDGALNVPLLKDRAALRIVAVHDQDAGYFTRAIGPYGAAPLKNRDNIGRSRTDGISLAGLVKLSDQLSVTPRVFYQRTRTDGFPFADVPTAAGGAQTRLQPSSLIQRRGFDVNEYSDDHWVLGTLDVRYKTPIGDIVSASSYFRRYTTNVEDQSDFIAFAFGTPLLPTQTQQDNRIEDYTQELRFSSDFSGPLQLVTGLYYDHKNTLRYYPPSYAHGLNAASGGAIGSDFIYTSSTPTLQTEYAAYAEATWSVTERLKLVGGLRAFDVETAASSRADGLVTGGPTRVPATSQSENGVIPKLSAQFRFTPDNQIYVTAAKGFRPGGVNGVVPTALGCAADLAALGRTPQSAAFYQSDSVWSYEVGSKNSFLDRRLTANVSVFRIDWSDIQQQIVLPCGFGFRGNAGSARSQGAELETTWRPVRDLTISAGVGYTDAVFTSTAAGTRFRDGDRVPQVPRYTANLSGDYRFALPRGLTGFLYADTKYVSSSTTALNAGANAQGALVQRIRPAYTIVDLRGGVELERYELALFVKNATDERASLGDSLSIAAEMPGRARVLMSQPREIGVEVRARF</sequence>
<feature type="domain" description="TonB-dependent receptor plug" evidence="15">
    <location>
        <begin position="57"/>
        <end position="157"/>
    </location>
</feature>
<evidence type="ECO:0000256" key="5">
    <source>
        <dbReference type="ARBA" id="ARBA00022692"/>
    </source>
</evidence>
<dbReference type="InterPro" id="IPR039426">
    <property type="entry name" value="TonB-dep_rcpt-like"/>
</dbReference>
<evidence type="ECO:0000256" key="4">
    <source>
        <dbReference type="ARBA" id="ARBA00022496"/>
    </source>
</evidence>
<comment type="subcellular location">
    <subcellularLocation>
        <location evidence="1 11">Cell outer membrane</location>
        <topology evidence="1 11">Multi-pass membrane protein</topology>
    </subcellularLocation>
</comment>
<dbReference type="KEGG" id="cak:Caul_5246"/>
<geneLocation type="plasmid" evidence="16">
    <name>pCAUL01</name>
</geneLocation>
<dbReference type="AlphaFoldDB" id="B0T9J1"/>
<dbReference type="SUPFAM" id="SSF56935">
    <property type="entry name" value="Porins"/>
    <property type="match status" value="1"/>
</dbReference>
<evidence type="ECO:0000256" key="3">
    <source>
        <dbReference type="ARBA" id="ARBA00022452"/>
    </source>
</evidence>
<comment type="similarity">
    <text evidence="11 12">Belongs to the TonB-dependent receptor family.</text>
</comment>
<dbReference type="GO" id="GO:0006826">
    <property type="term" value="P:iron ion transport"/>
    <property type="evidence" value="ECO:0007669"/>
    <property type="project" value="UniProtKB-KW"/>
</dbReference>
<organism evidence="16">
    <name type="scientific">Caulobacter sp. (strain K31)</name>
    <dbReference type="NCBI Taxonomy" id="366602"/>
    <lineage>
        <taxon>Bacteria</taxon>
        <taxon>Pseudomonadati</taxon>
        <taxon>Pseudomonadota</taxon>
        <taxon>Alphaproteobacteria</taxon>
        <taxon>Caulobacterales</taxon>
        <taxon>Caulobacteraceae</taxon>
        <taxon>Caulobacter</taxon>
    </lineage>
</organism>
<proteinExistence type="inferred from homology"/>
<evidence type="ECO:0000256" key="2">
    <source>
        <dbReference type="ARBA" id="ARBA00022448"/>
    </source>
</evidence>
<feature type="domain" description="TonB-dependent receptor-like beta-barrel" evidence="14">
    <location>
        <begin position="283"/>
        <end position="722"/>
    </location>
</feature>
<feature type="signal peptide" evidence="13">
    <location>
        <begin position="1"/>
        <end position="30"/>
    </location>
</feature>
<evidence type="ECO:0000256" key="8">
    <source>
        <dbReference type="ARBA" id="ARBA00023077"/>
    </source>
</evidence>
<evidence type="ECO:0000256" key="6">
    <source>
        <dbReference type="ARBA" id="ARBA00023004"/>
    </source>
</evidence>
<evidence type="ECO:0000313" key="16">
    <source>
        <dbReference type="EMBL" id="ABZ74366.1"/>
    </source>
</evidence>
<keyword evidence="2 11" id="KW-0813">Transport</keyword>
<keyword evidence="7" id="KW-0406">Ion transport</keyword>
<accession>B0T9J1</accession>
<dbReference type="Gene3D" id="2.40.170.20">
    <property type="entry name" value="TonB-dependent receptor, beta-barrel domain"/>
    <property type="match status" value="1"/>
</dbReference>
<evidence type="ECO:0000256" key="9">
    <source>
        <dbReference type="ARBA" id="ARBA00023136"/>
    </source>
</evidence>
<keyword evidence="10 11" id="KW-0998">Cell outer membrane</keyword>
<evidence type="ECO:0000259" key="14">
    <source>
        <dbReference type="Pfam" id="PF00593"/>
    </source>
</evidence>
<evidence type="ECO:0000256" key="10">
    <source>
        <dbReference type="ARBA" id="ARBA00023237"/>
    </source>
</evidence>
<dbReference type="EMBL" id="CP000928">
    <property type="protein sequence ID" value="ABZ74366.1"/>
    <property type="molecule type" value="Genomic_DNA"/>
</dbReference>
<gene>
    <name evidence="16" type="ordered locus">Caul_5246</name>
</gene>
<dbReference type="InterPro" id="IPR036942">
    <property type="entry name" value="Beta-barrel_TonB_sf"/>
</dbReference>
<evidence type="ECO:0000256" key="11">
    <source>
        <dbReference type="PROSITE-ProRule" id="PRU01360"/>
    </source>
</evidence>
<dbReference type="PANTHER" id="PTHR32552:SF81">
    <property type="entry name" value="TONB-DEPENDENT OUTER MEMBRANE RECEPTOR"/>
    <property type="match status" value="1"/>
</dbReference>
<evidence type="ECO:0000256" key="13">
    <source>
        <dbReference type="SAM" id="SignalP"/>
    </source>
</evidence>
<dbReference type="PROSITE" id="PS51318">
    <property type="entry name" value="TAT"/>
    <property type="match status" value="1"/>
</dbReference>
<keyword evidence="6" id="KW-0408">Iron</keyword>
<keyword evidence="8 12" id="KW-0798">TonB box</keyword>
<dbReference type="CDD" id="cd01347">
    <property type="entry name" value="ligand_gated_channel"/>
    <property type="match status" value="1"/>
</dbReference>
<keyword evidence="13" id="KW-0732">Signal</keyword>
<protein>
    <submittedName>
        <fullName evidence="16">TonB-dependent receptor</fullName>
    </submittedName>
</protein>
<keyword evidence="5 11" id="KW-0812">Transmembrane</keyword>
<dbReference type="Pfam" id="PF07715">
    <property type="entry name" value="Plug"/>
    <property type="match status" value="1"/>
</dbReference>
<keyword evidence="4" id="KW-0410">Iron transport</keyword>
<evidence type="ECO:0000259" key="15">
    <source>
        <dbReference type="Pfam" id="PF07715"/>
    </source>
</evidence>
<evidence type="ECO:0000256" key="1">
    <source>
        <dbReference type="ARBA" id="ARBA00004571"/>
    </source>
</evidence>
<evidence type="ECO:0000256" key="7">
    <source>
        <dbReference type="ARBA" id="ARBA00023065"/>
    </source>
</evidence>
<keyword evidence="16" id="KW-0675">Receptor</keyword>
<reference evidence="16" key="1">
    <citation type="submission" date="2008-01" db="EMBL/GenBank/DDBJ databases">
        <title>Complete sequence of plasmid1 pCAUL01 of Caulobacter sp. K31.</title>
        <authorList>
            <consortium name="US DOE Joint Genome Institute"/>
            <person name="Copeland A."/>
            <person name="Lucas S."/>
            <person name="Lapidus A."/>
            <person name="Barry K."/>
            <person name="Glavina del Rio T."/>
            <person name="Dalin E."/>
            <person name="Tice H."/>
            <person name="Pitluck S."/>
            <person name="Bruce D."/>
            <person name="Goodwin L."/>
            <person name="Thompson L.S."/>
            <person name="Brettin T."/>
            <person name="Detter J.C."/>
            <person name="Han C."/>
            <person name="Schmutz J."/>
            <person name="Larimer F."/>
            <person name="Land M."/>
            <person name="Hauser L."/>
            <person name="Kyrpides N."/>
            <person name="Kim E."/>
            <person name="Stephens C."/>
            <person name="Richardson P."/>
        </authorList>
    </citation>
    <scope>NUCLEOTIDE SEQUENCE [LARGE SCALE GENOMIC DNA]</scope>
    <source>
        <strain evidence="16">K31</strain>
        <plasmid evidence="16">pCAUL01</plasmid>
    </source>
</reference>
<feature type="chain" id="PRO_5002756084" evidence="13">
    <location>
        <begin position="31"/>
        <end position="762"/>
    </location>
</feature>
<dbReference type="InterPro" id="IPR012910">
    <property type="entry name" value="Plug_dom"/>
</dbReference>
<dbReference type="InterPro" id="IPR000531">
    <property type="entry name" value="Beta-barrel_TonB"/>
</dbReference>
<keyword evidence="16" id="KW-0614">Plasmid</keyword>
<dbReference type="PANTHER" id="PTHR32552">
    <property type="entry name" value="FERRICHROME IRON RECEPTOR-RELATED"/>
    <property type="match status" value="1"/>
</dbReference>
<dbReference type="PROSITE" id="PS52016">
    <property type="entry name" value="TONB_DEPENDENT_REC_3"/>
    <property type="match status" value="1"/>
</dbReference>
<dbReference type="Pfam" id="PF00593">
    <property type="entry name" value="TonB_dep_Rec_b-barrel"/>
    <property type="match status" value="1"/>
</dbReference>
<dbReference type="InterPro" id="IPR006311">
    <property type="entry name" value="TAT_signal"/>
</dbReference>
<keyword evidence="9 11" id="KW-0472">Membrane</keyword>
<name>B0T9J1_CAUSK</name>
<dbReference type="GO" id="GO:0009279">
    <property type="term" value="C:cell outer membrane"/>
    <property type="evidence" value="ECO:0007669"/>
    <property type="project" value="UniProtKB-SubCell"/>
</dbReference>
<dbReference type="HOGENOM" id="CLU_008287_15_1_5"/>
<evidence type="ECO:0000256" key="12">
    <source>
        <dbReference type="RuleBase" id="RU003357"/>
    </source>
</evidence>
<keyword evidence="3 11" id="KW-1134">Transmembrane beta strand</keyword>